<dbReference type="PANTHER" id="PTHR46268">
    <property type="entry name" value="STRESS RESPONSE PROTEIN NHAX"/>
    <property type="match status" value="1"/>
</dbReference>
<comment type="similarity">
    <text evidence="1">Belongs to the universal stress protein A family.</text>
</comment>
<evidence type="ECO:0000313" key="3">
    <source>
        <dbReference type="EMBL" id="GIF60568.1"/>
    </source>
</evidence>
<evidence type="ECO:0000313" key="4">
    <source>
        <dbReference type="Proteomes" id="UP000624325"/>
    </source>
</evidence>
<reference evidence="3 4" key="1">
    <citation type="submission" date="2021-01" db="EMBL/GenBank/DDBJ databases">
        <title>Whole genome shotgun sequence of Asanoa iriomotensis NBRC 100142.</title>
        <authorList>
            <person name="Komaki H."/>
            <person name="Tamura T."/>
        </authorList>
    </citation>
    <scope>NUCLEOTIDE SEQUENCE [LARGE SCALE GENOMIC DNA]</scope>
    <source>
        <strain evidence="3 4">NBRC 100142</strain>
    </source>
</reference>
<dbReference type="Gene3D" id="3.40.50.620">
    <property type="entry name" value="HUPs"/>
    <property type="match status" value="2"/>
</dbReference>
<dbReference type="PANTHER" id="PTHR46268:SF6">
    <property type="entry name" value="UNIVERSAL STRESS PROTEIN UP12"/>
    <property type="match status" value="1"/>
</dbReference>
<accession>A0ABQ4CCR9</accession>
<feature type="domain" description="UspA" evidence="2">
    <location>
        <begin position="7"/>
        <end position="136"/>
    </location>
</feature>
<name>A0ABQ4CCR9_9ACTN</name>
<sequence length="285" mass="29143">MTEDIVRSIVVGAGGASGPLALAWALADARATGADLVLCHAHPPVPAPAVDAGSDSAPAGLHDPALARLVADIRAGLGGHRVTLRLAPGNPGDLILTEAGHADLVVVGPPGRSAPGRRETTHRVVAHATVPVVVARSRTGAAPGPFAGHVVVGVDGSAPSRAALEFGFREAALHHRPLAAVHVTADRREDYWFDDVMLSAHFAAEPAGLDLLAGETERLHHQRPDVAVKRAVFAGRPADGLLRAGAGAALLCLGDRGRSWPARALLGSVTDRAVDCADAPVAVVR</sequence>
<protein>
    <recommendedName>
        <fullName evidence="2">UspA domain-containing protein</fullName>
    </recommendedName>
</protein>
<gene>
    <name evidence="3" type="ORF">Air01nite_66630</name>
</gene>
<dbReference type="PRINTS" id="PR01438">
    <property type="entry name" value="UNVRSLSTRESS"/>
</dbReference>
<dbReference type="InterPro" id="IPR014729">
    <property type="entry name" value="Rossmann-like_a/b/a_fold"/>
</dbReference>
<dbReference type="SUPFAM" id="SSF52402">
    <property type="entry name" value="Adenine nucleotide alpha hydrolases-like"/>
    <property type="match status" value="2"/>
</dbReference>
<dbReference type="CDD" id="cd00293">
    <property type="entry name" value="USP-like"/>
    <property type="match status" value="2"/>
</dbReference>
<evidence type="ECO:0000256" key="1">
    <source>
        <dbReference type="ARBA" id="ARBA00008791"/>
    </source>
</evidence>
<dbReference type="Pfam" id="PF00582">
    <property type="entry name" value="Usp"/>
    <property type="match status" value="2"/>
</dbReference>
<dbReference type="EMBL" id="BONC01000071">
    <property type="protein sequence ID" value="GIF60568.1"/>
    <property type="molecule type" value="Genomic_DNA"/>
</dbReference>
<dbReference type="Proteomes" id="UP000624325">
    <property type="component" value="Unassembled WGS sequence"/>
</dbReference>
<dbReference type="InterPro" id="IPR006016">
    <property type="entry name" value="UspA"/>
</dbReference>
<comment type="caution">
    <text evidence="3">The sequence shown here is derived from an EMBL/GenBank/DDBJ whole genome shotgun (WGS) entry which is preliminary data.</text>
</comment>
<dbReference type="InterPro" id="IPR006015">
    <property type="entry name" value="Universal_stress_UspA"/>
</dbReference>
<feature type="domain" description="UspA" evidence="2">
    <location>
        <begin position="149"/>
        <end position="285"/>
    </location>
</feature>
<proteinExistence type="inferred from homology"/>
<keyword evidence="4" id="KW-1185">Reference proteome</keyword>
<organism evidence="3 4">
    <name type="scientific">Asanoa iriomotensis</name>
    <dbReference type="NCBI Taxonomy" id="234613"/>
    <lineage>
        <taxon>Bacteria</taxon>
        <taxon>Bacillati</taxon>
        <taxon>Actinomycetota</taxon>
        <taxon>Actinomycetes</taxon>
        <taxon>Micromonosporales</taxon>
        <taxon>Micromonosporaceae</taxon>
        <taxon>Asanoa</taxon>
    </lineage>
</organism>
<evidence type="ECO:0000259" key="2">
    <source>
        <dbReference type="Pfam" id="PF00582"/>
    </source>
</evidence>